<dbReference type="GO" id="GO:0015165">
    <property type="term" value="F:pyrimidine nucleotide-sugar transmembrane transporter activity"/>
    <property type="evidence" value="ECO:0007669"/>
    <property type="project" value="InterPro"/>
</dbReference>
<dbReference type="EMBL" id="JAXUIC010000005">
    <property type="protein sequence ID" value="KAK4591112.1"/>
    <property type="molecule type" value="Genomic_DNA"/>
</dbReference>
<sequence length="168" mass="19353">MSKMPVVIRSFGLEIIQNGTYFSRFGAMFNMPWLLLDDFRNEFEKGPWWQPLFKGYSFTTWLVVLNLGSTGLLVSWLMKYADNIVKVYSTSMAMPLTTVLSLFLFDFRPTLQLFLGIVVCMMSLHMYFSPPSMLIELPKMLNEDSESGVQHANNNEDVYVDRRTDSSG</sequence>
<protein>
    <submittedName>
        <fullName evidence="8">Uncharacterized protein</fullName>
    </submittedName>
</protein>
<dbReference type="AlphaFoldDB" id="A0AAN7FCR5"/>
<feature type="transmembrane region" description="Helical" evidence="7">
    <location>
        <begin position="21"/>
        <end position="36"/>
    </location>
</feature>
<dbReference type="InterPro" id="IPR037185">
    <property type="entry name" value="EmrE-like"/>
</dbReference>
<feature type="region of interest" description="Disordered" evidence="6">
    <location>
        <begin position="146"/>
        <end position="168"/>
    </location>
</feature>
<organism evidence="8 9">
    <name type="scientific">Quercus rubra</name>
    <name type="common">Northern red oak</name>
    <name type="synonym">Quercus borealis</name>
    <dbReference type="NCBI Taxonomy" id="3512"/>
    <lineage>
        <taxon>Eukaryota</taxon>
        <taxon>Viridiplantae</taxon>
        <taxon>Streptophyta</taxon>
        <taxon>Embryophyta</taxon>
        <taxon>Tracheophyta</taxon>
        <taxon>Spermatophyta</taxon>
        <taxon>Magnoliopsida</taxon>
        <taxon>eudicotyledons</taxon>
        <taxon>Gunneridae</taxon>
        <taxon>Pentapetalae</taxon>
        <taxon>rosids</taxon>
        <taxon>fabids</taxon>
        <taxon>Fagales</taxon>
        <taxon>Fagaceae</taxon>
        <taxon>Quercus</taxon>
    </lineage>
</organism>
<dbReference type="PANTHER" id="PTHR10231">
    <property type="entry name" value="NUCLEOTIDE-SUGAR TRANSMEMBRANE TRANSPORTER"/>
    <property type="match status" value="1"/>
</dbReference>
<evidence type="ECO:0000313" key="9">
    <source>
        <dbReference type="Proteomes" id="UP001324115"/>
    </source>
</evidence>
<keyword evidence="4 7" id="KW-1133">Transmembrane helix</keyword>
<keyword evidence="5 7" id="KW-0472">Membrane</keyword>
<feature type="transmembrane region" description="Helical" evidence="7">
    <location>
        <begin position="111"/>
        <end position="130"/>
    </location>
</feature>
<name>A0AAN7FCR5_QUERU</name>
<evidence type="ECO:0000256" key="7">
    <source>
        <dbReference type="SAM" id="Phobius"/>
    </source>
</evidence>
<dbReference type="SUPFAM" id="SSF103481">
    <property type="entry name" value="Multidrug resistance efflux transporter EmrE"/>
    <property type="match status" value="1"/>
</dbReference>
<gene>
    <name evidence="8" type="ORF">RGQ29_021344</name>
</gene>
<evidence type="ECO:0000256" key="6">
    <source>
        <dbReference type="SAM" id="MobiDB-lite"/>
    </source>
</evidence>
<proteinExistence type="inferred from homology"/>
<evidence type="ECO:0000256" key="2">
    <source>
        <dbReference type="ARBA" id="ARBA00006447"/>
    </source>
</evidence>
<dbReference type="GO" id="GO:0000139">
    <property type="term" value="C:Golgi membrane"/>
    <property type="evidence" value="ECO:0007669"/>
    <property type="project" value="InterPro"/>
</dbReference>
<comment type="subcellular location">
    <subcellularLocation>
        <location evidence="1">Membrane</location>
        <topology evidence="1">Multi-pass membrane protein</topology>
    </subcellularLocation>
</comment>
<evidence type="ECO:0000256" key="3">
    <source>
        <dbReference type="ARBA" id="ARBA00022692"/>
    </source>
</evidence>
<feature type="transmembrane region" description="Helical" evidence="7">
    <location>
        <begin position="85"/>
        <end position="105"/>
    </location>
</feature>
<reference evidence="8 9" key="1">
    <citation type="journal article" date="2023" name="G3 (Bethesda)">
        <title>A haplotype-resolved chromosome-scale genome for Quercus rubra L. provides insights into the genetics of adaptive traits for red oak species.</title>
        <authorList>
            <person name="Kapoor B."/>
            <person name="Jenkins J."/>
            <person name="Schmutz J."/>
            <person name="Zhebentyayeva T."/>
            <person name="Kuelheim C."/>
            <person name="Coggeshall M."/>
            <person name="Heim C."/>
            <person name="Lasky J.R."/>
            <person name="Leites L."/>
            <person name="Islam-Faridi N."/>
            <person name="Romero-Severson J."/>
            <person name="DeLeo V.L."/>
            <person name="Lucas S.M."/>
            <person name="Lazic D."/>
            <person name="Gailing O."/>
            <person name="Carlson J."/>
            <person name="Staton M."/>
        </authorList>
    </citation>
    <scope>NUCLEOTIDE SEQUENCE [LARGE SCALE GENOMIC DNA]</scope>
    <source>
        <strain evidence="8">Pseudo-F2</strain>
    </source>
</reference>
<comment type="similarity">
    <text evidence="2">Belongs to the nucleotide-sugar transporter family. CMP-Sialate:CMP antiporter (TC 2.A.7.12) subfamily.</text>
</comment>
<dbReference type="Pfam" id="PF04142">
    <property type="entry name" value="Nuc_sug_transp"/>
    <property type="match status" value="1"/>
</dbReference>
<evidence type="ECO:0000313" key="8">
    <source>
        <dbReference type="EMBL" id="KAK4591112.1"/>
    </source>
</evidence>
<keyword evidence="3 7" id="KW-0812">Transmembrane</keyword>
<evidence type="ECO:0000256" key="5">
    <source>
        <dbReference type="ARBA" id="ARBA00023136"/>
    </source>
</evidence>
<feature type="transmembrane region" description="Helical" evidence="7">
    <location>
        <begin position="56"/>
        <end position="78"/>
    </location>
</feature>
<keyword evidence="9" id="KW-1185">Reference proteome</keyword>
<dbReference type="InterPro" id="IPR007271">
    <property type="entry name" value="Nuc_sug_transpt"/>
</dbReference>
<dbReference type="Proteomes" id="UP001324115">
    <property type="component" value="Unassembled WGS sequence"/>
</dbReference>
<evidence type="ECO:0000256" key="1">
    <source>
        <dbReference type="ARBA" id="ARBA00004141"/>
    </source>
</evidence>
<accession>A0AAN7FCR5</accession>
<feature type="compositionally biased region" description="Basic and acidic residues" evidence="6">
    <location>
        <begin position="159"/>
        <end position="168"/>
    </location>
</feature>
<comment type="caution">
    <text evidence="8">The sequence shown here is derived from an EMBL/GenBank/DDBJ whole genome shotgun (WGS) entry which is preliminary data.</text>
</comment>
<evidence type="ECO:0000256" key="4">
    <source>
        <dbReference type="ARBA" id="ARBA00022989"/>
    </source>
</evidence>
<feature type="compositionally biased region" description="Polar residues" evidence="6">
    <location>
        <begin position="147"/>
        <end position="156"/>
    </location>
</feature>